<evidence type="ECO:0000259" key="2">
    <source>
        <dbReference type="PROSITE" id="PS50937"/>
    </source>
</evidence>
<dbReference type="PANTHER" id="PTHR30204:SF82">
    <property type="entry name" value="TRANSCRIPTIONAL REGULATOR, MERR FAMILY"/>
    <property type="match status" value="1"/>
</dbReference>
<evidence type="ECO:0000313" key="4">
    <source>
        <dbReference type="Proteomes" id="UP000380386"/>
    </source>
</evidence>
<dbReference type="PROSITE" id="PS50937">
    <property type="entry name" value="HTH_MERR_2"/>
    <property type="match status" value="1"/>
</dbReference>
<evidence type="ECO:0000256" key="1">
    <source>
        <dbReference type="ARBA" id="ARBA00023125"/>
    </source>
</evidence>
<dbReference type="OrthoDB" id="9811174at2"/>
<evidence type="ECO:0000313" key="3">
    <source>
        <dbReference type="EMBL" id="MQS52066.1"/>
    </source>
</evidence>
<reference evidence="3 4" key="1">
    <citation type="journal article" date="2019" name="Syst. Appl. Microbiol.">
        <title>Polyphasic characterization of two novel Lactobacillus spp. isolated from blown salami packages: Description of Lactobacillus halodurans sp. nov. and Lactobacillus salsicarnum sp. nov.</title>
        <authorList>
            <person name="Schuster J.A."/>
            <person name="Klingl A."/>
            <person name="Vogel R.F."/>
            <person name="Ehrmann M.A."/>
        </authorList>
    </citation>
    <scope>NUCLEOTIDE SEQUENCE [LARGE SCALE GENOMIC DNA]</scope>
    <source>
        <strain evidence="3 4">TMW 1.2118</strain>
    </source>
</reference>
<accession>A0A5P0ZG91</accession>
<organism evidence="3 4">
    <name type="scientific">Companilactobacillus mishanensis</name>
    <dbReference type="NCBI Taxonomy" id="2486008"/>
    <lineage>
        <taxon>Bacteria</taxon>
        <taxon>Bacillati</taxon>
        <taxon>Bacillota</taxon>
        <taxon>Bacilli</taxon>
        <taxon>Lactobacillales</taxon>
        <taxon>Lactobacillaceae</taxon>
        <taxon>Companilactobacillus</taxon>
    </lineage>
</organism>
<dbReference type="GO" id="GO:0003677">
    <property type="term" value="F:DNA binding"/>
    <property type="evidence" value="ECO:0007669"/>
    <property type="project" value="UniProtKB-KW"/>
</dbReference>
<gene>
    <name evidence="3" type="ORF">FHL02_03425</name>
</gene>
<name>A0A5P0ZG91_9LACO</name>
<proteinExistence type="predicted"/>
<dbReference type="Pfam" id="PF13411">
    <property type="entry name" value="MerR_1"/>
    <property type="match status" value="1"/>
</dbReference>
<keyword evidence="1" id="KW-0238">DNA-binding</keyword>
<protein>
    <submittedName>
        <fullName evidence="3">MerR family transcriptional regulator</fullName>
    </submittedName>
</protein>
<dbReference type="AlphaFoldDB" id="A0A5P0ZG91"/>
<dbReference type="SUPFAM" id="SSF46955">
    <property type="entry name" value="Putative DNA-binding domain"/>
    <property type="match status" value="1"/>
</dbReference>
<dbReference type="SMART" id="SM00422">
    <property type="entry name" value="HTH_MERR"/>
    <property type="match status" value="1"/>
</dbReference>
<dbReference type="PRINTS" id="PR00040">
    <property type="entry name" value="HTHMERR"/>
</dbReference>
<dbReference type="GO" id="GO:0003700">
    <property type="term" value="F:DNA-binding transcription factor activity"/>
    <property type="evidence" value="ECO:0007669"/>
    <property type="project" value="InterPro"/>
</dbReference>
<dbReference type="InterPro" id="IPR047057">
    <property type="entry name" value="MerR_fam"/>
</dbReference>
<dbReference type="InterPro" id="IPR009061">
    <property type="entry name" value="DNA-bd_dom_put_sf"/>
</dbReference>
<dbReference type="PROSITE" id="PS00552">
    <property type="entry name" value="HTH_MERR_1"/>
    <property type="match status" value="1"/>
</dbReference>
<feature type="domain" description="HTH merR-type" evidence="2">
    <location>
        <begin position="2"/>
        <end position="71"/>
    </location>
</feature>
<dbReference type="Proteomes" id="UP000380386">
    <property type="component" value="Unassembled WGS sequence"/>
</dbReference>
<dbReference type="InterPro" id="IPR000551">
    <property type="entry name" value="MerR-type_HTH_dom"/>
</dbReference>
<dbReference type="CDD" id="cd01109">
    <property type="entry name" value="HTH_YyaN"/>
    <property type="match status" value="1"/>
</dbReference>
<sequence>MAYSIGEVSKRLGITVDTIRYYDKENLIPFVKRDDAGRRKFTDNDMHLMEMIMCLKNAGVPVAEIATFVALRKNGDKSLDERYQLLQDHEKNLKSKISDLQDTLAYLQFKKWYYQTAVNAGTEKIHYEHESNEVHPHILDEYIKVLKKRGDTDSIDRLNNQRRK</sequence>
<dbReference type="Gene3D" id="1.10.1660.10">
    <property type="match status" value="1"/>
</dbReference>
<dbReference type="RefSeq" id="WP_153382347.1">
    <property type="nucleotide sequence ID" value="NZ_VDFM01000002.1"/>
</dbReference>
<dbReference type="EMBL" id="VDFM01000002">
    <property type="protein sequence ID" value="MQS52066.1"/>
    <property type="molecule type" value="Genomic_DNA"/>
</dbReference>
<dbReference type="PANTHER" id="PTHR30204">
    <property type="entry name" value="REDOX-CYCLING DRUG-SENSING TRANSCRIPTIONAL ACTIVATOR SOXR"/>
    <property type="match status" value="1"/>
</dbReference>
<comment type="caution">
    <text evidence="3">The sequence shown here is derived from an EMBL/GenBank/DDBJ whole genome shotgun (WGS) entry which is preliminary data.</text>
</comment>